<feature type="transmembrane region" description="Helical" evidence="1">
    <location>
        <begin position="52"/>
        <end position="70"/>
    </location>
</feature>
<dbReference type="Proteomes" id="UP000199754">
    <property type="component" value="Chromosome"/>
</dbReference>
<reference evidence="2 3" key="1">
    <citation type="submission" date="2017-07" db="EMBL/GenBank/DDBJ databases">
        <title>Genome Sequence of Sulfitobacter pseudonitzschiae Strain SMR1 Isolated from a culture of the Diatom Skeletonema marinoi.</title>
        <authorList>
            <person name="Topel M."/>
            <person name="Pinder M.I.M."/>
            <person name="Johansson O.N."/>
            <person name="Kourtchenko O."/>
            <person name="Godhe A."/>
            <person name="Clarke A.K."/>
        </authorList>
    </citation>
    <scope>NUCLEOTIDE SEQUENCE [LARGE SCALE GENOMIC DNA]</scope>
    <source>
        <strain evidence="2 3">SMR1</strain>
    </source>
</reference>
<dbReference type="EMBL" id="CP022415">
    <property type="protein sequence ID" value="ASM71525.1"/>
    <property type="molecule type" value="Genomic_DNA"/>
</dbReference>
<keyword evidence="1" id="KW-0812">Transmembrane</keyword>
<keyword evidence="3" id="KW-1185">Reference proteome</keyword>
<sequence>MIRKISSLVSLGLALAFGYLYYVRYFKWRNCFNELGRCFDDDAGVVYLEQSGVVWFLLAVLALGVGLYNAGHPSKPKR</sequence>
<accession>A0A221JXR4</accession>
<evidence type="ECO:0000313" key="3">
    <source>
        <dbReference type="Proteomes" id="UP000199754"/>
    </source>
</evidence>
<keyword evidence="1" id="KW-1133">Transmembrane helix</keyword>
<protein>
    <submittedName>
        <fullName evidence="2">Uncharacterized protein</fullName>
    </submittedName>
</protein>
<dbReference type="KEGG" id="spse:SULPSESMR1_00694"/>
<name>A0A221JXR4_9RHOB</name>
<evidence type="ECO:0000313" key="2">
    <source>
        <dbReference type="EMBL" id="ASM71525.1"/>
    </source>
</evidence>
<proteinExistence type="predicted"/>
<evidence type="ECO:0000256" key="1">
    <source>
        <dbReference type="SAM" id="Phobius"/>
    </source>
</evidence>
<dbReference type="AlphaFoldDB" id="A0A221JXR4"/>
<organism evidence="2 3">
    <name type="scientific">Pseudosulfitobacter pseudonitzschiae</name>
    <dbReference type="NCBI Taxonomy" id="1402135"/>
    <lineage>
        <taxon>Bacteria</taxon>
        <taxon>Pseudomonadati</taxon>
        <taxon>Pseudomonadota</taxon>
        <taxon>Alphaproteobacteria</taxon>
        <taxon>Rhodobacterales</taxon>
        <taxon>Roseobacteraceae</taxon>
        <taxon>Pseudosulfitobacter</taxon>
    </lineage>
</organism>
<keyword evidence="1" id="KW-0472">Membrane</keyword>
<gene>
    <name evidence="2" type="ORF">SULPSESMR1_00694</name>
</gene>